<keyword evidence="1" id="KW-0472">Membrane</keyword>
<dbReference type="RefSeq" id="WP_143379473.1">
    <property type="nucleotide sequence ID" value="NZ_CP041637.1"/>
</dbReference>
<dbReference type="KEGG" id="fop:FNB79_00715"/>
<dbReference type="OrthoDB" id="711014at2"/>
<name>A0A516GM17_9FLAO</name>
<dbReference type="EMBL" id="CP041637">
    <property type="protein sequence ID" value="QDO92563.1"/>
    <property type="molecule type" value="Genomic_DNA"/>
</dbReference>
<evidence type="ECO:0000313" key="2">
    <source>
        <dbReference type="EMBL" id="QDO92563.1"/>
    </source>
</evidence>
<dbReference type="Proteomes" id="UP000319209">
    <property type="component" value="Chromosome"/>
</dbReference>
<gene>
    <name evidence="2" type="ORF">FNB79_00715</name>
</gene>
<evidence type="ECO:0008006" key="4">
    <source>
        <dbReference type="Google" id="ProtNLM"/>
    </source>
</evidence>
<dbReference type="AlphaFoldDB" id="A0A516GM17"/>
<keyword evidence="1" id="KW-1133">Transmembrane helix</keyword>
<feature type="transmembrane region" description="Helical" evidence="1">
    <location>
        <begin position="21"/>
        <end position="41"/>
    </location>
</feature>
<reference evidence="2 3" key="1">
    <citation type="submission" date="2019-07" db="EMBL/GenBank/DDBJ databases">
        <title>Genome sequencing for Formosa sp. PS13.</title>
        <authorList>
            <person name="Park S.-J."/>
        </authorList>
    </citation>
    <scope>NUCLEOTIDE SEQUENCE [LARGE SCALE GENOMIC DNA]</scope>
    <source>
        <strain evidence="2 3">PS13</strain>
    </source>
</reference>
<feature type="transmembrane region" description="Helical" evidence="1">
    <location>
        <begin position="75"/>
        <end position="92"/>
    </location>
</feature>
<proteinExistence type="predicted"/>
<evidence type="ECO:0000256" key="1">
    <source>
        <dbReference type="SAM" id="Phobius"/>
    </source>
</evidence>
<protein>
    <recommendedName>
        <fullName evidence="4">DUF3649 domain-containing protein</fullName>
    </recommendedName>
</protein>
<keyword evidence="1" id="KW-0812">Transmembrane</keyword>
<keyword evidence="3" id="KW-1185">Reference proteome</keyword>
<evidence type="ECO:0000313" key="3">
    <source>
        <dbReference type="Proteomes" id="UP000319209"/>
    </source>
</evidence>
<sequence>MPANKKYLSKSPWQRFAKISAGFLGGYLVTMSFHLALTAWADSTTVIITAAFSAFIMWAVLFVVSFLAKNGWKIWGIYIALTIVFSTLMYLGDLYNPIV</sequence>
<feature type="transmembrane region" description="Helical" evidence="1">
    <location>
        <begin position="47"/>
        <end position="68"/>
    </location>
</feature>
<organism evidence="2 3">
    <name type="scientific">Formosa sediminum</name>
    <dbReference type="NCBI Taxonomy" id="2594004"/>
    <lineage>
        <taxon>Bacteria</taxon>
        <taxon>Pseudomonadati</taxon>
        <taxon>Bacteroidota</taxon>
        <taxon>Flavobacteriia</taxon>
        <taxon>Flavobacteriales</taxon>
        <taxon>Flavobacteriaceae</taxon>
        <taxon>Formosa</taxon>
    </lineage>
</organism>
<accession>A0A516GM17</accession>